<dbReference type="Proteomes" id="UP000325945">
    <property type="component" value="Unassembled WGS sequence"/>
</dbReference>
<proteinExistence type="predicted"/>
<reference evidence="2" key="1">
    <citation type="submission" date="2019-04" db="EMBL/GenBank/DDBJ databases">
        <title>Friends and foes A comparative genomics studyof 23 Aspergillus species from section Flavi.</title>
        <authorList>
            <consortium name="DOE Joint Genome Institute"/>
            <person name="Kjaerbolling I."/>
            <person name="Vesth T."/>
            <person name="Frisvad J.C."/>
            <person name="Nybo J.L."/>
            <person name="Theobald S."/>
            <person name="Kildgaard S."/>
            <person name="Isbrandt T."/>
            <person name="Kuo A."/>
            <person name="Sato A."/>
            <person name="Lyhne E.K."/>
            <person name="Kogle M.E."/>
            <person name="Wiebenga A."/>
            <person name="Kun R.S."/>
            <person name="Lubbers R.J."/>
            <person name="Makela M.R."/>
            <person name="Barry K."/>
            <person name="Chovatia M."/>
            <person name="Clum A."/>
            <person name="Daum C."/>
            <person name="Haridas S."/>
            <person name="He G."/>
            <person name="LaButti K."/>
            <person name="Lipzen A."/>
            <person name="Mondo S."/>
            <person name="Riley R."/>
            <person name="Salamov A."/>
            <person name="Simmons B.A."/>
            <person name="Magnuson J.K."/>
            <person name="Henrissat B."/>
            <person name="Mortensen U.H."/>
            <person name="Larsen T.O."/>
            <person name="Devries R.P."/>
            <person name="Grigoriev I.V."/>
            <person name="Machida M."/>
            <person name="Baker S.E."/>
            <person name="Andersen M.R."/>
        </authorList>
    </citation>
    <scope>NUCLEOTIDE SEQUENCE [LARGE SCALE GENOMIC DNA]</scope>
    <source>
        <strain evidence="2">CBS 130017</strain>
    </source>
</reference>
<sequence>MIKSPTRRDGLSKRDNMLHCEMKTAAIMYILRPLINHGIDDYCDTGTKVAEPSAAAYAKLLPFLSFSRYPIGLPEGLSL</sequence>
<gene>
    <name evidence="1" type="ORF">BDV39DRAFT_175246</name>
</gene>
<protein>
    <submittedName>
        <fullName evidence="1">Uncharacterized protein</fullName>
    </submittedName>
</protein>
<evidence type="ECO:0000313" key="1">
    <source>
        <dbReference type="EMBL" id="KAE8327531.1"/>
    </source>
</evidence>
<evidence type="ECO:0000313" key="2">
    <source>
        <dbReference type="Proteomes" id="UP000325945"/>
    </source>
</evidence>
<keyword evidence="2" id="KW-1185">Reference proteome</keyword>
<organism evidence="1 2">
    <name type="scientific">Aspergillus sergii</name>
    <dbReference type="NCBI Taxonomy" id="1034303"/>
    <lineage>
        <taxon>Eukaryota</taxon>
        <taxon>Fungi</taxon>
        <taxon>Dikarya</taxon>
        <taxon>Ascomycota</taxon>
        <taxon>Pezizomycotina</taxon>
        <taxon>Eurotiomycetes</taxon>
        <taxon>Eurotiomycetidae</taxon>
        <taxon>Eurotiales</taxon>
        <taxon>Aspergillaceae</taxon>
        <taxon>Aspergillus</taxon>
        <taxon>Aspergillus subgen. Circumdati</taxon>
    </lineage>
</organism>
<name>A0A5N6X2U4_9EURO</name>
<accession>A0A5N6X2U4</accession>
<dbReference type="EMBL" id="ML741791">
    <property type="protein sequence ID" value="KAE8327531.1"/>
    <property type="molecule type" value="Genomic_DNA"/>
</dbReference>
<dbReference type="AlphaFoldDB" id="A0A5N6X2U4"/>